<dbReference type="InterPro" id="IPR011659">
    <property type="entry name" value="WD40"/>
</dbReference>
<dbReference type="RefSeq" id="WP_070929418.1">
    <property type="nucleotide sequence ID" value="NZ_VAUE01000008.1"/>
</dbReference>
<dbReference type="Pfam" id="PF12566">
    <property type="entry name" value="DUF3748"/>
    <property type="match status" value="1"/>
</dbReference>
<dbReference type="Proteomes" id="UP000179588">
    <property type="component" value="Unassembled WGS sequence"/>
</dbReference>
<dbReference type="OrthoDB" id="626010at2"/>
<evidence type="ECO:0000313" key="2">
    <source>
        <dbReference type="Proteomes" id="UP000179588"/>
    </source>
</evidence>
<dbReference type="EMBL" id="LVIE01000201">
    <property type="protein sequence ID" value="OHT22935.1"/>
    <property type="molecule type" value="Genomic_DNA"/>
</dbReference>
<proteinExistence type="predicted"/>
<gene>
    <name evidence="1" type="ORF">A3Q29_08290</name>
</gene>
<dbReference type="Gene3D" id="2.120.10.30">
    <property type="entry name" value="TolB, C-terminal domain"/>
    <property type="match status" value="1"/>
</dbReference>
<organism evidence="1 2">
    <name type="scientific">Providencia stuartii</name>
    <dbReference type="NCBI Taxonomy" id="588"/>
    <lineage>
        <taxon>Bacteria</taxon>
        <taxon>Pseudomonadati</taxon>
        <taxon>Pseudomonadota</taxon>
        <taxon>Gammaproteobacteria</taxon>
        <taxon>Enterobacterales</taxon>
        <taxon>Morganellaceae</taxon>
        <taxon>Providencia</taxon>
    </lineage>
</organism>
<dbReference type="Pfam" id="PF07676">
    <property type="entry name" value="PD40"/>
    <property type="match status" value="1"/>
</dbReference>
<accession>A0A1S1HL12</accession>
<evidence type="ECO:0000313" key="1">
    <source>
        <dbReference type="EMBL" id="OHT22935.1"/>
    </source>
</evidence>
<dbReference type="InterPro" id="IPR011042">
    <property type="entry name" value="6-blade_b-propeller_TolB-like"/>
</dbReference>
<dbReference type="InterPro" id="IPR022223">
    <property type="entry name" value="DUF3748"/>
</dbReference>
<dbReference type="AlphaFoldDB" id="A0A1S1HL12"/>
<name>A0A1S1HL12_PROST</name>
<protein>
    <submittedName>
        <fullName evidence="1">Biopolymer transporter Tol</fullName>
    </submittedName>
</protein>
<sequence>MSKDNILNGKLPYKETQITHDKRSHQLTNINVWTPDSQWLAYDVRSSGSSFTGLTIEKVHVNSQKQQEIYRAKHGAHVGVVTVSAENPPRYAFIHGPEFPDEQWQYDFHHRKGVYVSDDNLGKAHPIDAMCITPPYIAGALRGGTHVHVFSPDGQWLSFTYNDHVMHEKDAHLDQRNVAIAAPVQPVNVEPKKHPREYSGEYFCCVITHTVLKPRQGSDDISRAYEEGWIGQKGYLKSDGSWKRRAIAFIGDTHSLDGEIVPEVFIVDLPDDQKDLTQQGEFPLQGTTSQMPYPPKGVQQKRLTFTHDRRYPGLAKQPRHWLRSSPDGRFIACLMKDDDGIVQLWLVATSTGELTQITYSTTPIQSAFSWNSQGTHISFICDNSVMCCDISSGELRRLTERSEIAPVADAVVFSPDDRLIAYMRDDNEGFRQIYIVGSGVNTD</sequence>
<dbReference type="SUPFAM" id="SSF82171">
    <property type="entry name" value="DPP6 N-terminal domain-like"/>
    <property type="match status" value="1"/>
</dbReference>
<comment type="caution">
    <text evidence="1">The sequence shown here is derived from an EMBL/GenBank/DDBJ whole genome shotgun (WGS) entry which is preliminary data.</text>
</comment>
<reference evidence="1 2" key="1">
    <citation type="submission" date="2016-03" db="EMBL/GenBank/DDBJ databases">
        <title>Genome sequence of Providencia stuartii strain, isolated from the salivary glands of larval Lucilia sericata.</title>
        <authorList>
            <person name="Yuan Y."/>
            <person name="Zhang Y."/>
            <person name="Fu S."/>
            <person name="Crippen T.L."/>
            <person name="Visi D."/>
            <person name="Benbow M.E."/>
            <person name="Allen M."/>
            <person name="Tomberlin J.K."/>
            <person name="Sze S.-H."/>
            <person name="Tarone A.M."/>
        </authorList>
    </citation>
    <scope>NUCLEOTIDE SEQUENCE [LARGE SCALE GENOMIC DNA]</scope>
    <source>
        <strain evidence="1 2">Crippen</strain>
    </source>
</reference>
<keyword evidence="2" id="KW-1185">Reference proteome</keyword>